<keyword evidence="2" id="KW-0812">Transmembrane</keyword>
<proteinExistence type="predicted"/>
<feature type="transmembrane region" description="Helical" evidence="2">
    <location>
        <begin position="129"/>
        <end position="158"/>
    </location>
</feature>
<protein>
    <recommendedName>
        <fullName evidence="5">Transmembrane protein</fullName>
    </recommendedName>
</protein>
<keyword evidence="2" id="KW-0472">Membrane</keyword>
<keyword evidence="4" id="KW-1185">Reference proteome</keyword>
<dbReference type="EMBL" id="JABWDY010020107">
    <property type="protein sequence ID" value="KAF5193393.1"/>
    <property type="molecule type" value="Genomic_DNA"/>
</dbReference>
<evidence type="ECO:0008006" key="5">
    <source>
        <dbReference type="Google" id="ProtNLM"/>
    </source>
</evidence>
<reference evidence="3 4" key="1">
    <citation type="submission" date="2020-06" db="EMBL/GenBank/DDBJ databases">
        <title>Transcriptomic and genomic resources for Thalictrum thalictroides and T. hernandezii: Facilitating candidate gene discovery in an emerging model plant lineage.</title>
        <authorList>
            <person name="Arias T."/>
            <person name="Riano-Pachon D.M."/>
            <person name="Di Stilio V.S."/>
        </authorList>
    </citation>
    <scope>NUCLEOTIDE SEQUENCE [LARGE SCALE GENOMIC DNA]</scope>
    <source>
        <strain evidence="4">cv. WT478/WT964</strain>
        <tissue evidence="3">Leaves</tissue>
    </source>
</reference>
<sequence>MTVGTKRGRYIPPDINDDQGSSQTDASTPASQTPTSQVTNLPTTPPPAPVRKSPPPKATKPPLPTRWSLRKTTVDALLDFQSTTTPTTLPRRSPRKGNQVEPTPTITPRSPGKGKQGAKKSHTMMKGGFFFWKLFSLGLLYLRLAALVMIMPVLIMALSLGKLLYSRNC</sequence>
<evidence type="ECO:0000256" key="2">
    <source>
        <dbReference type="SAM" id="Phobius"/>
    </source>
</evidence>
<dbReference type="Proteomes" id="UP000554482">
    <property type="component" value="Unassembled WGS sequence"/>
</dbReference>
<comment type="caution">
    <text evidence="3">The sequence shown here is derived from an EMBL/GenBank/DDBJ whole genome shotgun (WGS) entry which is preliminary data.</text>
</comment>
<feature type="region of interest" description="Disordered" evidence="1">
    <location>
        <begin position="1"/>
        <end position="120"/>
    </location>
</feature>
<accession>A0A7J6W914</accession>
<feature type="compositionally biased region" description="Low complexity" evidence="1">
    <location>
        <begin position="82"/>
        <end position="91"/>
    </location>
</feature>
<dbReference type="AlphaFoldDB" id="A0A7J6W914"/>
<evidence type="ECO:0000313" key="4">
    <source>
        <dbReference type="Proteomes" id="UP000554482"/>
    </source>
</evidence>
<name>A0A7J6W914_THATH</name>
<feature type="compositionally biased region" description="Pro residues" evidence="1">
    <location>
        <begin position="43"/>
        <end position="64"/>
    </location>
</feature>
<evidence type="ECO:0000313" key="3">
    <source>
        <dbReference type="EMBL" id="KAF5193393.1"/>
    </source>
</evidence>
<gene>
    <name evidence="3" type="ORF">FRX31_017022</name>
</gene>
<feature type="compositionally biased region" description="Polar residues" evidence="1">
    <location>
        <begin position="18"/>
        <end position="41"/>
    </location>
</feature>
<keyword evidence="2" id="KW-1133">Transmembrane helix</keyword>
<evidence type="ECO:0000256" key="1">
    <source>
        <dbReference type="SAM" id="MobiDB-lite"/>
    </source>
</evidence>
<organism evidence="3 4">
    <name type="scientific">Thalictrum thalictroides</name>
    <name type="common">Rue-anemone</name>
    <name type="synonym">Anemone thalictroides</name>
    <dbReference type="NCBI Taxonomy" id="46969"/>
    <lineage>
        <taxon>Eukaryota</taxon>
        <taxon>Viridiplantae</taxon>
        <taxon>Streptophyta</taxon>
        <taxon>Embryophyta</taxon>
        <taxon>Tracheophyta</taxon>
        <taxon>Spermatophyta</taxon>
        <taxon>Magnoliopsida</taxon>
        <taxon>Ranunculales</taxon>
        <taxon>Ranunculaceae</taxon>
        <taxon>Thalictroideae</taxon>
        <taxon>Thalictrum</taxon>
    </lineage>
</organism>